<sequence length="459" mass="51644">MAPVHSRISSHKRNQDRAARLLSEAREKAAKDTGYHSLATRQKISEEFKSRTNMTPYNWQVDVAEALVLGLDCSVIAGTGAGKTMPFVMPLFVHPEKTVIVISPLNALEADQAERFKKMKIAAVAVNGETYSTTLHKELEQNKFQAIITSPEMCLQHDKFRQLLSNPRFAARIAAIVIDEAHCISQWGDHFRDLYNQLGTLRAFVPHHVPFLVTSATLPPLVLAHVQAVTHILPSQSYHVNLGTDRPNISWEVRYMKNGKSDLESLSFLLPKNSGGEAEGDTYDQSLVFFDDINVSMSALRWLRDHSPKTIQHQISVYHSRRTPTAKRIVLKLFKEGKIKVLLSTEAAGMGCDMPHIQQVVQFMAPGSLSIWMQRAGRAGRTLTMNARAILLVQPSVFQEKRTKKGKDPDEDDDGESIKYVKQIEDGLRQWIETEGCRRDIADEYFDSGVQRKGELLCV</sequence>
<reference evidence="1" key="1">
    <citation type="journal article" date="2021" name="New Phytol.">
        <title>Evolutionary innovations through gain and loss of genes in the ectomycorrhizal Boletales.</title>
        <authorList>
            <person name="Wu G."/>
            <person name="Miyauchi S."/>
            <person name="Morin E."/>
            <person name="Kuo A."/>
            <person name="Drula E."/>
            <person name="Varga T."/>
            <person name="Kohler A."/>
            <person name="Feng B."/>
            <person name="Cao Y."/>
            <person name="Lipzen A."/>
            <person name="Daum C."/>
            <person name="Hundley H."/>
            <person name="Pangilinan J."/>
            <person name="Johnson J."/>
            <person name="Barry K."/>
            <person name="LaButti K."/>
            <person name="Ng V."/>
            <person name="Ahrendt S."/>
            <person name="Min B."/>
            <person name="Choi I.G."/>
            <person name="Park H."/>
            <person name="Plett J.M."/>
            <person name="Magnuson J."/>
            <person name="Spatafora J.W."/>
            <person name="Nagy L.G."/>
            <person name="Henrissat B."/>
            <person name="Grigoriev I.V."/>
            <person name="Yang Z.L."/>
            <person name="Xu J."/>
            <person name="Martin F.M."/>
        </authorList>
    </citation>
    <scope>NUCLEOTIDE SEQUENCE</scope>
    <source>
        <strain evidence="1">ATCC 28755</strain>
    </source>
</reference>
<dbReference type="Proteomes" id="UP000790377">
    <property type="component" value="Unassembled WGS sequence"/>
</dbReference>
<keyword evidence="1" id="KW-0378">Hydrolase</keyword>
<name>A0ACB8AAA9_9AGAM</name>
<keyword evidence="2" id="KW-1185">Reference proteome</keyword>
<protein>
    <submittedName>
        <fullName evidence="1">P-loop containing nucleoside triphosphate hydrolase protein</fullName>
    </submittedName>
</protein>
<evidence type="ECO:0000313" key="1">
    <source>
        <dbReference type="EMBL" id="KAH7910136.1"/>
    </source>
</evidence>
<organism evidence="1 2">
    <name type="scientific">Hygrophoropsis aurantiaca</name>
    <dbReference type="NCBI Taxonomy" id="72124"/>
    <lineage>
        <taxon>Eukaryota</taxon>
        <taxon>Fungi</taxon>
        <taxon>Dikarya</taxon>
        <taxon>Basidiomycota</taxon>
        <taxon>Agaricomycotina</taxon>
        <taxon>Agaricomycetes</taxon>
        <taxon>Agaricomycetidae</taxon>
        <taxon>Boletales</taxon>
        <taxon>Coniophorineae</taxon>
        <taxon>Hygrophoropsidaceae</taxon>
        <taxon>Hygrophoropsis</taxon>
    </lineage>
</organism>
<dbReference type="EMBL" id="MU267725">
    <property type="protein sequence ID" value="KAH7910136.1"/>
    <property type="molecule type" value="Genomic_DNA"/>
</dbReference>
<evidence type="ECO:0000313" key="2">
    <source>
        <dbReference type="Proteomes" id="UP000790377"/>
    </source>
</evidence>
<proteinExistence type="predicted"/>
<accession>A0ACB8AAA9</accession>
<gene>
    <name evidence="1" type="ORF">BJ138DRAFT_1009463</name>
</gene>
<comment type="caution">
    <text evidence="1">The sequence shown here is derived from an EMBL/GenBank/DDBJ whole genome shotgun (WGS) entry which is preliminary data.</text>
</comment>